<comment type="similarity">
    <text evidence="2">Belongs to the DCP1 family.</text>
</comment>
<gene>
    <name evidence="4" type="ORF">NAPIS_ORF01333</name>
</gene>
<dbReference type="VEuPathDB" id="MicrosporidiaDB:NAPIS_ORF01333"/>
<dbReference type="GO" id="GO:0005737">
    <property type="term" value="C:cytoplasm"/>
    <property type="evidence" value="ECO:0007669"/>
    <property type="project" value="UniProtKB-SubCell"/>
</dbReference>
<proteinExistence type="inferred from homology"/>
<keyword evidence="3" id="KW-0963">Cytoplasm</keyword>
<dbReference type="GO" id="GO:0000290">
    <property type="term" value="P:deadenylation-dependent decapping of nuclear-transcribed mRNA"/>
    <property type="evidence" value="ECO:0007669"/>
    <property type="project" value="InterPro"/>
</dbReference>
<dbReference type="EMBL" id="KE647176">
    <property type="protein sequence ID" value="EQB61093.1"/>
    <property type="molecule type" value="Genomic_DNA"/>
</dbReference>
<accession>T0L9I8</accession>
<reference evidence="4 5" key="1">
    <citation type="journal article" date="2013" name="BMC Genomics">
        <title>Genome sequencing and comparative genomics of honey bee microsporidia, Nosema apis reveal novel insights into host-parasite interactions.</title>
        <authorList>
            <person name="Chen Yp."/>
            <person name="Pettis J.S."/>
            <person name="Zhao Y."/>
            <person name="Liu X."/>
            <person name="Tallon L.J."/>
            <person name="Sadzewicz L.D."/>
            <person name="Li R."/>
            <person name="Zheng H."/>
            <person name="Huang S."/>
            <person name="Zhang X."/>
            <person name="Hamilton M.C."/>
            <person name="Pernal S.F."/>
            <person name="Melathopoulos A.P."/>
            <person name="Yan X."/>
            <person name="Evans J.D."/>
        </authorList>
    </citation>
    <scope>NUCLEOTIDE SEQUENCE [LARGE SCALE GENOMIC DNA]</scope>
    <source>
        <strain evidence="4 5">BRL 01</strain>
    </source>
</reference>
<dbReference type="SUPFAM" id="SSF50729">
    <property type="entry name" value="PH domain-like"/>
    <property type="match status" value="1"/>
</dbReference>
<evidence type="ECO:0000313" key="5">
    <source>
        <dbReference type="Proteomes" id="UP000053780"/>
    </source>
</evidence>
<dbReference type="GO" id="GO:0008047">
    <property type="term" value="F:enzyme activator activity"/>
    <property type="evidence" value="ECO:0007669"/>
    <property type="project" value="InterPro"/>
</dbReference>
<dbReference type="InterPro" id="IPR010334">
    <property type="entry name" value="Dcp1"/>
</dbReference>
<dbReference type="Proteomes" id="UP000053780">
    <property type="component" value="Unassembled WGS sequence"/>
</dbReference>
<evidence type="ECO:0000256" key="2">
    <source>
        <dbReference type="ARBA" id="ARBA00008778"/>
    </source>
</evidence>
<dbReference type="HOGENOM" id="CLU_2197670_0_0_1"/>
<protein>
    <submittedName>
        <fullName evidence="4">Dcp1-like decapping protein</fullName>
    </submittedName>
</protein>
<evidence type="ECO:0000256" key="1">
    <source>
        <dbReference type="ARBA" id="ARBA00004496"/>
    </source>
</evidence>
<name>T0L9I8_9MICR</name>
<comment type="subcellular location">
    <subcellularLocation>
        <location evidence="1">Cytoplasm</location>
    </subcellularLocation>
</comment>
<dbReference type="InterPro" id="IPR011993">
    <property type="entry name" value="PH-like_dom_sf"/>
</dbReference>
<dbReference type="AlphaFoldDB" id="T0L9I8"/>
<dbReference type="Pfam" id="PF06058">
    <property type="entry name" value="DCP1"/>
    <property type="match status" value="1"/>
</dbReference>
<keyword evidence="5" id="KW-1185">Reference proteome</keyword>
<dbReference type="Gene3D" id="2.30.29.30">
    <property type="entry name" value="Pleckstrin-homology domain (PH domain)/Phosphotyrosine-binding domain (PTB)"/>
    <property type="match status" value="1"/>
</dbReference>
<evidence type="ECO:0000313" key="4">
    <source>
        <dbReference type="EMBL" id="EQB61093.1"/>
    </source>
</evidence>
<evidence type="ECO:0000256" key="3">
    <source>
        <dbReference type="ARBA" id="ARBA00022490"/>
    </source>
</evidence>
<organism evidence="4 5">
    <name type="scientific">Vairimorpha apis BRL 01</name>
    <dbReference type="NCBI Taxonomy" id="1037528"/>
    <lineage>
        <taxon>Eukaryota</taxon>
        <taxon>Fungi</taxon>
        <taxon>Fungi incertae sedis</taxon>
        <taxon>Microsporidia</taxon>
        <taxon>Nosematidae</taxon>
        <taxon>Vairimorpha</taxon>
    </lineage>
</organism>
<sequence length="108" mass="12666">MNNAIIKRYLSKISPDFSSLIYYCKHTAVYEYKDDEWKHLDILGTLVVYTTSSGELNIRVFNKSNLNDFKYLDVQSIAKQNELIVIDKEYGLWFGNEKILEEAYNAIK</sequence>